<dbReference type="SMART" id="SM00855">
    <property type="entry name" value="PGAM"/>
    <property type="match status" value="1"/>
</dbReference>
<name>A0A1U9K212_9BURK</name>
<dbReference type="InterPro" id="IPR029033">
    <property type="entry name" value="His_PPase_superfam"/>
</dbReference>
<dbReference type="Pfam" id="PF00300">
    <property type="entry name" value="His_Phos_1"/>
    <property type="match status" value="1"/>
</dbReference>
<dbReference type="PROSITE" id="PS00175">
    <property type="entry name" value="PG_MUTASE"/>
    <property type="match status" value="1"/>
</dbReference>
<evidence type="ECO:0000256" key="1">
    <source>
        <dbReference type="ARBA" id="ARBA00022801"/>
    </source>
</evidence>
<feature type="active site" description="Tele-phosphohistidine intermediate" evidence="2">
    <location>
        <position position="10"/>
    </location>
</feature>
<evidence type="ECO:0000256" key="2">
    <source>
        <dbReference type="PIRSR" id="PIRSR613078-1"/>
    </source>
</evidence>
<dbReference type="PANTHER" id="PTHR46517:SF1">
    <property type="entry name" value="FRUCTOSE-2,6-BISPHOSPHATASE TIGAR"/>
    <property type="match status" value="1"/>
</dbReference>
<dbReference type="InterPro" id="IPR013078">
    <property type="entry name" value="His_Pase_superF_clade-1"/>
</dbReference>
<dbReference type="EMBL" id="CP019697">
    <property type="protein sequence ID" value="AQS52042.1"/>
    <property type="molecule type" value="Genomic_DNA"/>
</dbReference>
<dbReference type="PANTHER" id="PTHR46517">
    <property type="entry name" value="FRUCTOSE-2,6-BISPHOSPHATASE TIGAR"/>
    <property type="match status" value="1"/>
</dbReference>
<dbReference type="SUPFAM" id="SSF53254">
    <property type="entry name" value="Phosphoglycerate mutase-like"/>
    <property type="match status" value="1"/>
</dbReference>
<proteinExistence type="predicted"/>
<feature type="binding site" evidence="3">
    <location>
        <position position="61"/>
    </location>
    <ligand>
        <name>substrate</name>
    </ligand>
</feature>
<evidence type="ECO:0000256" key="3">
    <source>
        <dbReference type="PIRSR" id="PIRSR613078-2"/>
    </source>
</evidence>
<dbReference type="GO" id="GO:0043456">
    <property type="term" value="P:regulation of pentose-phosphate shunt"/>
    <property type="evidence" value="ECO:0007669"/>
    <property type="project" value="TreeGrafter"/>
</dbReference>
<dbReference type="STRING" id="643674.PAEH1_11740"/>
<protein>
    <recommendedName>
        <fullName evidence="6">Histidine phosphatase family protein</fullName>
    </recommendedName>
</protein>
<dbReference type="AlphaFoldDB" id="A0A1U9K212"/>
<keyword evidence="1" id="KW-0378">Hydrolase</keyword>
<evidence type="ECO:0000313" key="5">
    <source>
        <dbReference type="Proteomes" id="UP000189369"/>
    </source>
</evidence>
<dbReference type="GO" id="GO:0045820">
    <property type="term" value="P:negative regulation of glycolytic process"/>
    <property type="evidence" value="ECO:0007669"/>
    <property type="project" value="TreeGrafter"/>
</dbReference>
<feature type="active site" description="Proton donor/acceptor" evidence="2">
    <location>
        <position position="85"/>
    </location>
</feature>
<dbReference type="Proteomes" id="UP000189369">
    <property type="component" value="Chromosome"/>
</dbReference>
<reference evidence="4 5" key="1">
    <citation type="submission" date="2017-01" db="EMBL/GenBank/DDBJ databases">
        <title>Complete Genome Sequence of Paenalcaligenes hominis, Isolated from a paraplegic Patient with neurogenic bladder.</title>
        <authorList>
            <person name="Mukhopadhyay R."/>
            <person name="Joaquin J."/>
            <person name="Hogue R."/>
            <person name="Kilaru A."/>
            <person name="Jospin G."/>
            <person name="Mars K."/>
            <person name="Eisen J.A."/>
            <person name="Chaturvedi V."/>
        </authorList>
    </citation>
    <scope>NUCLEOTIDE SEQUENCE [LARGE SCALE GENOMIC DNA]</scope>
    <source>
        <strain evidence="4 5">15S00501</strain>
    </source>
</reference>
<dbReference type="KEGG" id="phn:PAEH1_11740"/>
<dbReference type="InterPro" id="IPR001345">
    <property type="entry name" value="PG/BPGM_mutase_AS"/>
</dbReference>
<dbReference type="GO" id="GO:0005829">
    <property type="term" value="C:cytosol"/>
    <property type="evidence" value="ECO:0007669"/>
    <property type="project" value="TreeGrafter"/>
</dbReference>
<evidence type="ECO:0000313" key="4">
    <source>
        <dbReference type="EMBL" id="AQS52042.1"/>
    </source>
</evidence>
<feature type="binding site" evidence="3">
    <location>
        <begin position="9"/>
        <end position="16"/>
    </location>
    <ligand>
        <name>substrate</name>
    </ligand>
</feature>
<dbReference type="GO" id="GO:0004331">
    <property type="term" value="F:fructose-2,6-bisphosphate 2-phosphatase activity"/>
    <property type="evidence" value="ECO:0007669"/>
    <property type="project" value="TreeGrafter"/>
</dbReference>
<gene>
    <name evidence="4" type="ORF">PAEH1_11740</name>
</gene>
<dbReference type="CDD" id="cd07067">
    <property type="entry name" value="HP_PGM_like"/>
    <property type="match status" value="1"/>
</dbReference>
<dbReference type="OrthoDB" id="9783269at2"/>
<feature type="binding site" evidence="3">
    <location>
        <begin position="85"/>
        <end position="88"/>
    </location>
    <ligand>
        <name>substrate</name>
    </ligand>
</feature>
<accession>A0A1U9K212</accession>
<evidence type="ECO:0008006" key="6">
    <source>
        <dbReference type="Google" id="ProtNLM"/>
    </source>
</evidence>
<dbReference type="Gene3D" id="3.40.50.1240">
    <property type="entry name" value="Phosphoglycerate mutase-like"/>
    <property type="match status" value="1"/>
</dbReference>
<sequence>MKTEIWLIRHGETDWNAQQRLQGWIDIPLNATGKQQALAVRRYIQHQQLRVDHVISSDLCRAAETAQIAFELPANAITQYSSLRERNYGIYEGELWQKLIAIDGQAQPKLNLREPTLDVPQGESLTVFNDRIIAAFHDLADQYAGKKLAVVAHGGVIDIVWRHLYQVDLLSQRPHPILNASVNHFAISSHAPWQAIQWAQHAHLDTALDDVGI</sequence>
<dbReference type="InterPro" id="IPR051695">
    <property type="entry name" value="Phosphoglycerate_Mutase"/>
</dbReference>
<organism evidence="4 5">
    <name type="scientific">Paenalcaligenes hominis</name>
    <dbReference type="NCBI Taxonomy" id="643674"/>
    <lineage>
        <taxon>Bacteria</taxon>
        <taxon>Pseudomonadati</taxon>
        <taxon>Pseudomonadota</taxon>
        <taxon>Betaproteobacteria</taxon>
        <taxon>Burkholderiales</taxon>
        <taxon>Alcaligenaceae</taxon>
        <taxon>Paenalcaligenes</taxon>
    </lineage>
</organism>